<feature type="domain" description="Fibronectin type-III" evidence="3">
    <location>
        <begin position="519"/>
        <end position="621"/>
    </location>
</feature>
<protein>
    <recommendedName>
        <fullName evidence="3">Fibronectin type-III domain-containing protein</fullName>
    </recommendedName>
</protein>
<dbReference type="InterPro" id="IPR013783">
    <property type="entry name" value="Ig-like_fold"/>
</dbReference>
<dbReference type="AlphaFoldDB" id="A0A4R4DXP3"/>
<dbReference type="InterPro" id="IPR050964">
    <property type="entry name" value="Striated_Muscle_Regulatory"/>
</dbReference>
<gene>
    <name evidence="4" type="ORF">E0486_12315</name>
</gene>
<feature type="signal peptide" evidence="2">
    <location>
        <begin position="1"/>
        <end position="18"/>
    </location>
</feature>
<proteinExistence type="predicted"/>
<dbReference type="EMBL" id="SKFH01000020">
    <property type="protein sequence ID" value="TCZ69606.1"/>
    <property type="molecule type" value="Genomic_DNA"/>
</dbReference>
<accession>A0A4R4DXP3</accession>
<dbReference type="SMART" id="SM00060">
    <property type="entry name" value="FN3"/>
    <property type="match status" value="7"/>
</dbReference>
<feature type="domain" description="Fibronectin type-III" evidence="3">
    <location>
        <begin position="276"/>
        <end position="381"/>
    </location>
</feature>
<reference evidence="4 5" key="1">
    <citation type="submission" date="2019-03" db="EMBL/GenBank/DDBJ databases">
        <authorList>
            <person name="Kim M.K.M."/>
        </authorList>
    </citation>
    <scope>NUCLEOTIDE SEQUENCE [LARGE SCALE GENOMIC DNA]</scope>
    <source>
        <strain evidence="4 5">17J68-15</strain>
    </source>
</reference>
<dbReference type="OrthoDB" id="602637at2"/>
<feature type="domain" description="Fibronectin type-III" evidence="3">
    <location>
        <begin position="641"/>
        <end position="743"/>
    </location>
</feature>
<feature type="domain" description="Fibronectin type-III" evidence="3">
    <location>
        <begin position="147"/>
        <end position="257"/>
    </location>
</feature>
<dbReference type="InterPro" id="IPR003961">
    <property type="entry name" value="FN3_dom"/>
</dbReference>
<dbReference type="RefSeq" id="WP_131852485.1">
    <property type="nucleotide sequence ID" value="NZ_SKFH01000020.1"/>
</dbReference>
<dbReference type="PANTHER" id="PTHR13817:SF73">
    <property type="entry name" value="FIBRONECTIN TYPE-III DOMAIN-CONTAINING PROTEIN"/>
    <property type="match status" value="1"/>
</dbReference>
<keyword evidence="2" id="KW-0732">Signal</keyword>
<dbReference type="PANTHER" id="PTHR13817">
    <property type="entry name" value="TITIN"/>
    <property type="match status" value="1"/>
</dbReference>
<dbReference type="SUPFAM" id="SSF49265">
    <property type="entry name" value="Fibronectin type III"/>
    <property type="match status" value="2"/>
</dbReference>
<dbReference type="Proteomes" id="UP000295164">
    <property type="component" value="Unassembled WGS sequence"/>
</dbReference>
<sequence length="1174" mass="120910">MKPSLLLVAVLAFLRVHATDPATSASNVQFPAANIDGGQFNLTFSTGSGNGRIVVIKAGSDITGTPVDGVTYNASTTNSNASLASAAAFTAPNEWVVYRGTSGNITVTGLTPGTTYYVAVFEYSTVGTPNPDYSNVTPANKFVTTKSAPVTNATITSVNTVTGNSVRVTFTNGSGTGRIVVARKGASVTALPEDLKAYNYNSSFGSSVGSSFVLDAETFVVYKTTSGSQGNTSNADISNLEPNTPYSFAVFEYNGTSSPVYKTPGVSQSVSTNAGPSVASGGVSFGTIDGNALSTNWGRGNGSRTIVVVKKGSAVANLPVNGQTYTADAAFGTAAAEWVPNSGEYVVSAGTGVSVTVTGLEKFTTYYFAVFSYDADAANNTYYLNTTVHKSQSTALAPTSNRTISATSVTGSTAQLAFGNVNANNGTYRLMAIRRDDPITWTPQDLVKYNSSTSAYGSGVLVAPGTFLLHSQSNGGAPNISNLLPGHVYYVTSWDLNGTNAPVYGAGSGTQFTIPNEPAAGPTNPTFPTIDGNRLRIDWQNGDGARRIVIIRKGAPVSTLPADAVDYTADADWGEGSEMGNGLGEYVVFNNSGSSVTVSGLDAGTTYHFAVVEYNATAGSADYLVTTGSWLAAARATYSAPVTQTNITGTNSISTTTATIAFSLGSGTSRLFVMKAGSAVDVLPADLQVYNATSLFNASGSHMGNGNYAVSNSNSGQFNVTNLQPGVTYHVAAFEFNGTTGPVYLKPAATFSFTTNSVIVAPATGATAPLVENADGNKLTFRWSPGGGASRIVLARKAAAVDFVPVNGTGYTGNADFSSATDLGSGNRVVYNGAGSFVSITGLEPSVTYHFAVVEYNGSGATSVYAQSLTLAASGSTATAPASKSSAPVLTPTATTMQLAWSGGSGSGRIVLARRGAAPVADPSDLTKYSADARFGNGPQLAAGEYVVFAGTGNSVTVTGLTPGVVYHFKVVEYNGVDAPVYLKSDVLTMSAATTAGSLPVSWLYVRGNRQGDRNELQWATAQEQNSDHFIVERALPGGVFVAIGTIAAAGNSIAPRYYSYTDASAPAGLALYRLRQVDSDGRFRYSVTVTLRGEGAGAVHLLQNPVQGALLVDNAATAGAAWQIADGQGRIVAAGTLQGGLQRLALRPLAAGRYLLLVTPRQGSVQSLPFLVP</sequence>
<name>A0A4R4DXP3_9BACT</name>
<feature type="chain" id="PRO_5020766368" description="Fibronectin type-III domain-containing protein" evidence="2">
    <location>
        <begin position="19"/>
        <end position="1174"/>
    </location>
</feature>
<dbReference type="Gene3D" id="2.60.40.10">
    <property type="entry name" value="Immunoglobulins"/>
    <property type="match status" value="3"/>
</dbReference>
<feature type="domain" description="Fibronectin type-III" evidence="3">
    <location>
        <begin position="760"/>
        <end position="862"/>
    </location>
</feature>
<keyword evidence="1" id="KW-0677">Repeat</keyword>
<feature type="domain" description="Fibronectin type-III" evidence="3">
    <location>
        <begin position="63"/>
        <end position="129"/>
    </location>
</feature>
<comment type="caution">
    <text evidence="4">The sequence shown here is derived from an EMBL/GenBank/DDBJ whole genome shotgun (WGS) entry which is preliminary data.</text>
</comment>
<evidence type="ECO:0000256" key="2">
    <source>
        <dbReference type="SAM" id="SignalP"/>
    </source>
</evidence>
<dbReference type="InterPro" id="IPR036116">
    <property type="entry name" value="FN3_sf"/>
</dbReference>
<evidence type="ECO:0000313" key="5">
    <source>
        <dbReference type="Proteomes" id="UP000295164"/>
    </source>
</evidence>
<evidence type="ECO:0000256" key="1">
    <source>
        <dbReference type="ARBA" id="ARBA00022737"/>
    </source>
</evidence>
<organism evidence="4 5">
    <name type="scientific">Flaviaesturariibacter aridisoli</name>
    <dbReference type="NCBI Taxonomy" id="2545761"/>
    <lineage>
        <taxon>Bacteria</taxon>
        <taxon>Pseudomonadati</taxon>
        <taxon>Bacteroidota</taxon>
        <taxon>Chitinophagia</taxon>
        <taxon>Chitinophagales</taxon>
        <taxon>Chitinophagaceae</taxon>
        <taxon>Flaviaestuariibacter</taxon>
    </lineage>
</organism>
<evidence type="ECO:0000313" key="4">
    <source>
        <dbReference type="EMBL" id="TCZ69606.1"/>
    </source>
</evidence>
<evidence type="ECO:0000259" key="3">
    <source>
        <dbReference type="SMART" id="SM00060"/>
    </source>
</evidence>
<feature type="domain" description="Fibronectin type-III" evidence="3">
    <location>
        <begin position="881"/>
        <end position="980"/>
    </location>
</feature>
<keyword evidence="5" id="KW-1185">Reference proteome</keyword>